<dbReference type="STRING" id="1185325.A11Y_17230"/>
<evidence type="ECO:0000313" key="5">
    <source>
        <dbReference type="EMBL" id="EJN56508.1"/>
    </source>
</evidence>
<protein>
    <submittedName>
        <fullName evidence="5">Glycosyltransferase</fullName>
    </submittedName>
</protein>
<dbReference type="AlphaFoldDB" id="J2Z7F0"/>
<dbReference type="GO" id="GO:0016757">
    <property type="term" value="F:glycosyltransferase activity"/>
    <property type="evidence" value="ECO:0007669"/>
    <property type="project" value="UniProtKB-KW"/>
</dbReference>
<dbReference type="EMBL" id="AKFP01000006">
    <property type="protein sequence ID" value="EJN56508.1"/>
    <property type="molecule type" value="Genomic_DNA"/>
</dbReference>
<dbReference type="PANTHER" id="PTHR43685">
    <property type="entry name" value="GLYCOSYLTRANSFERASE"/>
    <property type="match status" value="1"/>
</dbReference>
<accession>J2Z7F0</accession>
<dbReference type="InterPro" id="IPR001173">
    <property type="entry name" value="Glyco_trans_2-like"/>
</dbReference>
<organism evidence="5 6">
    <name type="scientific">Loigolactobacillus coryniformis subsp. coryniformis CECT 5711</name>
    <dbReference type="NCBI Taxonomy" id="1185325"/>
    <lineage>
        <taxon>Bacteria</taxon>
        <taxon>Bacillati</taxon>
        <taxon>Bacillota</taxon>
        <taxon>Bacilli</taxon>
        <taxon>Lactobacillales</taxon>
        <taxon>Lactobacillaceae</taxon>
        <taxon>Loigolactobacillus</taxon>
    </lineage>
</organism>
<reference evidence="5 6" key="1">
    <citation type="submission" date="2012-05" db="EMBL/GenBank/DDBJ databases">
        <title>Complete Genome Sequence of Lactobacillus coryniformis CECT5711.</title>
        <authorList>
            <person name="Rodriguez J.M."/>
        </authorList>
    </citation>
    <scope>NUCLEOTIDE SEQUENCE [LARGE SCALE GENOMIC DNA]</scope>
    <source>
        <strain evidence="6">CECT5711</strain>
    </source>
</reference>
<evidence type="ECO:0000259" key="4">
    <source>
        <dbReference type="Pfam" id="PF00535"/>
    </source>
</evidence>
<sequence>MSYPKFSLLMSVYIKEQASYLKESMDSILNQTVLPSEIILVEDGLLNAELNKVIVQYEDLFSRKGVCFNIYKLKKNHGLGVALNYGLNKCRYDLVARMDTDDISLPNRFEKQLEFMEKNSSISAVGSDVLEFSNNSTDVYYKNMPQKNILRFSRLRNPLCHPSVMFRKADIVLAGGYQSCEKFEDFYLWIRLLKNGFHITNIDIPLIRMRATDEQYSRRRGFNYIGNTIGFAYDAYQIKYFGYIDVIRFVGSRIATSIIPKSTLVYLYKNKLRQKSK</sequence>
<evidence type="ECO:0000256" key="2">
    <source>
        <dbReference type="ARBA" id="ARBA00022676"/>
    </source>
</evidence>
<comment type="caution">
    <text evidence="5">The sequence shown here is derived from an EMBL/GenBank/DDBJ whole genome shotgun (WGS) entry which is preliminary data.</text>
</comment>
<dbReference type="InterPro" id="IPR029044">
    <property type="entry name" value="Nucleotide-diphossugar_trans"/>
</dbReference>
<proteinExistence type="inferred from homology"/>
<evidence type="ECO:0000313" key="6">
    <source>
        <dbReference type="Proteomes" id="UP000007271"/>
    </source>
</evidence>
<dbReference type="PANTHER" id="PTHR43685:SF5">
    <property type="entry name" value="GLYCOSYLTRANSFERASE EPSE-RELATED"/>
    <property type="match status" value="1"/>
</dbReference>
<feature type="domain" description="Glycosyltransferase 2-like" evidence="4">
    <location>
        <begin position="8"/>
        <end position="156"/>
    </location>
</feature>
<evidence type="ECO:0000256" key="3">
    <source>
        <dbReference type="ARBA" id="ARBA00022679"/>
    </source>
</evidence>
<dbReference type="PATRIC" id="fig|1185325.3.peg.394"/>
<evidence type="ECO:0000256" key="1">
    <source>
        <dbReference type="ARBA" id="ARBA00006739"/>
    </source>
</evidence>
<gene>
    <name evidence="5" type="ORF">A11Y_17230</name>
</gene>
<comment type="similarity">
    <text evidence="1">Belongs to the glycosyltransferase 2 family.</text>
</comment>
<dbReference type="SUPFAM" id="SSF53448">
    <property type="entry name" value="Nucleotide-diphospho-sugar transferases"/>
    <property type="match status" value="1"/>
</dbReference>
<dbReference type="Pfam" id="PF00535">
    <property type="entry name" value="Glycos_transf_2"/>
    <property type="match status" value="1"/>
</dbReference>
<keyword evidence="3 5" id="KW-0808">Transferase</keyword>
<dbReference type="Proteomes" id="UP000007271">
    <property type="component" value="Unassembled WGS sequence"/>
</dbReference>
<keyword evidence="2" id="KW-0328">Glycosyltransferase</keyword>
<dbReference type="Gene3D" id="3.90.550.10">
    <property type="entry name" value="Spore Coat Polysaccharide Biosynthesis Protein SpsA, Chain A"/>
    <property type="match status" value="1"/>
</dbReference>
<name>J2Z7F0_9LACO</name>
<dbReference type="RefSeq" id="WP_003677326.1">
    <property type="nucleotide sequence ID" value="NZ_AKFP01000006.1"/>
</dbReference>
<dbReference type="InterPro" id="IPR050834">
    <property type="entry name" value="Glycosyltransf_2"/>
</dbReference>